<dbReference type="STRING" id="5539.A0A3E2HCE9"/>
<dbReference type="Pfam" id="PF24476">
    <property type="entry name" value="DUF7580"/>
    <property type="match status" value="1"/>
</dbReference>
<dbReference type="AlphaFoldDB" id="A0A3E2HCE9"/>
<evidence type="ECO:0000256" key="3">
    <source>
        <dbReference type="ARBA" id="ARBA00022801"/>
    </source>
</evidence>
<keyword evidence="6" id="KW-0732">Signal</keyword>
<sequence length="719" mass="80644">MASKSLAFSSELLASVAVVACEVVLGFAQKCQSPAGADIAVRLHLISNALQSQPVYQLSPEIQTLSHKALQDLLEICTWPTCLVRDWMRLNSQELYDILFQKFHSDKDQMNKSIKKFLMQKQDHIEPYQQRFANLSDKLNRADQSGADQNNPYDHYLKPREEDIYPERINRSLIDSSRLLAFMPVDSQPNSRVPLKAFVSFPLGHYSPSPKEYLEMGDFTHRYPRILFLGIILLEIGLGEPFGLEPFDPNTSKLSLLSHTNKAHAKAKMRLSELKKAKWDDFSYKDIFVEAVENCLDSRNFKETRRSVRKHRRRDQADCQDSNDAMARVLTERRVSLYKKVVAPLFWLANVGFNLSADIQFITMRSVEPHKSAVAEDDGFRKFWQEIKKPTFDSGSASQTDGWMDRLKVICGHVLRCQKRTKIATPIRVAILDTGCDTNLAFFQKAQISSCLKGWKDFAAGSQSHVDNFGHGSFMARLLLQVAPIVDLHVARVAETQDQLEENEINVARAIECAGLDWKVDVISMSFGFPKTSMVISDAIDKVKKERANSVIFLASAGNSSTDRGEAFPARHPSVISIYATDYQGTYLKTNPTKSEGVPRPIGTYGDNIPTTIIEELQKSFPEGDFSPGTSIATAITAGIVTIMLSYIAALPGLLQVKGFEEIFGKLKTGEGMAHMLRAMAVDRDHQGDFINPVGFWSDRSEDKKMFVAICKAISDLSS</sequence>
<organism evidence="9 10">
    <name type="scientific">Scytalidium lignicola</name>
    <name type="common">Hyphomycete</name>
    <dbReference type="NCBI Taxonomy" id="5539"/>
    <lineage>
        <taxon>Eukaryota</taxon>
        <taxon>Fungi</taxon>
        <taxon>Dikarya</taxon>
        <taxon>Ascomycota</taxon>
        <taxon>Pezizomycotina</taxon>
        <taxon>Leotiomycetes</taxon>
        <taxon>Leotiomycetes incertae sedis</taxon>
        <taxon>Scytalidium</taxon>
    </lineage>
</organism>
<feature type="chain" id="PRO_5017658409" evidence="6">
    <location>
        <begin position="22"/>
        <end position="719"/>
    </location>
</feature>
<dbReference type="OrthoDB" id="206201at2759"/>
<evidence type="ECO:0000259" key="8">
    <source>
        <dbReference type="Pfam" id="PF24476"/>
    </source>
</evidence>
<evidence type="ECO:0000313" key="10">
    <source>
        <dbReference type="Proteomes" id="UP000258309"/>
    </source>
</evidence>
<dbReference type="OMA" id="YWIEPEV"/>
<keyword evidence="3 5" id="KW-0378">Hydrolase</keyword>
<dbReference type="Gene3D" id="3.40.50.200">
    <property type="entry name" value="Peptidase S8/S53 domain"/>
    <property type="match status" value="1"/>
</dbReference>
<evidence type="ECO:0000256" key="1">
    <source>
        <dbReference type="ARBA" id="ARBA00011073"/>
    </source>
</evidence>
<feature type="domain" description="Peptidase S8/S53" evidence="7">
    <location>
        <begin position="427"/>
        <end position="648"/>
    </location>
</feature>
<feature type="domain" description="DUF7580" evidence="8">
    <location>
        <begin position="171"/>
        <end position="315"/>
    </location>
</feature>
<evidence type="ECO:0000259" key="7">
    <source>
        <dbReference type="Pfam" id="PF00082"/>
    </source>
</evidence>
<feature type="active site" description="Charge relay system" evidence="5">
    <location>
        <position position="471"/>
    </location>
</feature>
<dbReference type="Pfam" id="PF00082">
    <property type="entry name" value="Peptidase_S8"/>
    <property type="match status" value="1"/>
</dbReference>
<protein>
    <submittedName>
        <fullName evidence="9">Uncharacterized protein</fullName>
    </submittedName>
</protein>
<feature type="non-terminal residue" evidence="9">
    <location>
        <position position="719"/>
    </location>
</feature>
<dbReference type="CDD" id="cd00306">
    <property type="entry name" value="Peptidases_S8_S53"/>
    <property type="match status" value="1"/>
</dbReference>
<feature type="active site" description="Charge relay system" evidence="5">
    <location>
        <position position="433"/>
    </location>
</feature>
<feature type="signal peptide" evidence="6">
    <location>
        <begin position="1"/>
        <end position="21"/>
    </location>
</feature>
<evidence type="ECO:0000256" key="2">
    <source>
        <dbReference type="ARBA" id="ARBA00022670"/>
    </source>
</evidence>
<gene>
    <name evidence="9" type="ORF">B7463_g5278</name>
</gene>
<dbReference type="EMBL" id="NCSJ02000085">
    <property type="protein sequence ID" value="RFU31060.1"/>
    <property type="molecule type" value="Genomic_DNA"/>
</dbReference>
<feature type="non-terminal residue" evidence="9">
    <location>
        <position position="1"/>
    </location>
</feature>
<feature type="active site" description="Charge relay system" evidence="5">
    <location>
        <position position="631"/>
    </location>
</feature>
<evidence type="ECO:0000313" key="9">
    <source>
        <dbReference type="EMBL" id="RFU31060.1"/>
    </source>
</evidence>
<dbReference type="PANTHER" id="PTHR43806">
    <property type="entry name" value="PEPTIDASE S8"/>
    <property type="match status" value="1"/>
</dbReference>
<comment type="caution">
    <text evidence="9">The sequence shown here is derived from an EMBL/GenBank/DDBJ whole genome shotgun (WGS) entry which is preliminary data.</text>
</comment>
<evidence type="ECO:0000256" key="5">
    <source>
        <dbReference type="PROSITE-ProRule" id="PRU01240"/>
    </source>
</evidence>
<dbReference type="GO" id="GO:0006508">
    <property type="term" value="P:proteolysis"/>
    <property type="evidence" value="ECO:0007669"/>
    <property type="project" value="UniProtKB-KW"/>
</dbReference>
<dbReference type="PANTHER" id="PTHR43806:SF11">
    <property type="entry name" value="CEREVISIN-RELATED"/>
    <property type="match status" value="1"/>
</dbReference>
<dbReference type="InterPro" id="IPR000209">
    <property type="entry name" value="Peptidase_S8/S53_dom"/>
</dbReference>
<evidence type="ECO:0000256" key="6">
    <source>
        <dbReference type="SAM" id="SignalP"/>
    </source>
</evidence>
<dbReference type="PROSITE" id="PS51892">
    <property type="entry name" value="SUBTILASE"/>
    <property type="match status" value="1"/>
</dbReference>
<accession>A0A3E2HCE9</accession>
<dbReference type="Proteomes" id="UP000258309">
    <property type="component" value="Unassembled WGS sequence"/>
</dbReference>
<keyword evidence="2 5" id="KW-0645">Protease</keyword>
<dbReference type="InterPro" id="IPR036852">
    <property type="entry name" value="Peptidase_S8/S53_dom_sf"/>
</dbReference>
<dbReference type="InterPro" id="IPR056002">
    <property type="entry name" value="DUF7580"/>
</dbReference>
<proteinExistence type="inferred from homology"/>
<dbReference type="GO" id="GO:0004252">
    <property type="term" value="F:serine-type endopeptidase activity"/>
    <property type="evidence" value="ECO:0007669"/>
    <property type="project" value="UniProtKB-UniRule"/>
</dbReference>
<dbReference type="SUPFAM" id="SSF52743">
    <property type="entry name" value="Subtilisin-like"/>
    <property type="match status" value="1"/>
</dbReference>
<keyword evidence="10" id="KW-1185">Reference proteome</keyword>
<keyword evidence="4 5" id="KW-0720">Serine protease</keyword>
<dbReference type="InterPro" id="IPR050131">
    <property type="entry name" value="Peptidase_S8_subtilisin-like"/>
</dbReference>
<comment type="similarity">
    <text evidence="1 5">Belongs to the peptidase S8 family.</text>
</comment>
<reference evidence="9 10" key="1">
    <citation type="submission" date="2018-05" db="EMBL/GenBank/DDBJ databases">
        <title>Draft genome sequence of Scytalidium lignicola DSM 105466, a ubiquitous saprotrophic fungus.</title>
        <authorList>
            <person name="Buettner E."/>
            <person name="Gebauer A.M."/>
            <person name="Hofrichter M."/>
            <person name="Liers C."/>
            <person name="Kellner H."/>
        </authorList>
    </citation>
    <scope>NUCLEOTIDE SEQUENCE [LARGE SCALE GENOMIC DNA]</scope>
    <source>
        <strain evidence="9 10">DSM 105466</strain>
    </source>
</reference>
<evidence type="ECO:0000256" key="4">
    <source>
        <dbReference type="ARBA" id="ARBA00022825"/>
    </source>
</evidence>
<name>A0A3E2HCE9_SCYLI</name>